<dbReference type="PRINTS" id="PR00634">
    <property type="entry name" value="BETALLERGEN"/>
</dbReference>
<organism evidence="4 5">
    <name type="scientific">Handroanthus impetiginosus</name>
    <dbReference type="NCBI Taxonomy" id="429701"/>
    <lineage>
        <taxon>Eukaryota</taxon>
        <taxon>Viridiplantae</taxon>
        <taxon>Streptophyta</taxon>
        <taxon>Embryophyta</taxon>
        <taxon>Tracheophyta</taxon>
        <taxon>Spermatophyta</taxon>
        <taxon>Magnoliopsida</taxon>
        <taxon>eudicotyledons</taxon>
        <taxon>Gunneridae</taxon>
        <taxon>Pentapetalae</taxon>
        <taxon>asterids</taxon>
        <taxon>lamiids</taxon>
        <taxon>Lamiales</taxon>
        <taxon>Bignoniaceae</taxon>
        <taxon>Crescentiina</taxon>
        <taxon>Tabebuia alliance</taxon>
        <taxon>Handroanthus</taxon>
    </lineage>
</organism>
<dbReference type="Gene3D" id="3.30.530.20">
    <property type="match status" value="1"/>
</dbReference>
<dbReference type="EMBL" id="NKXS01000277">
    <property type="protein sequence ID" value="PIN25274.1"/>
    <property type="molecule type" value="Genomic_DNA"/>
</dbReference>
<dbReference type="InterPro" id="IPR024949">
    <property type="entry name" value="Bet_v_I_allergen"/>
</dbReference>
<evidence type="ECO:0000313" key="4">
    <source>
        <dbReference type="EMBL" id="PIN25274.1"/>
    </source>
</evidence>
<comment type="similarity">
    <text evidence="1 2">Belongs to the BetVI family.</text>
</comment>
<keyword evidence="2" id="KW-0568">Pathogenesis-related protein</keyword>
<dbReference type="GO" id="GO:0005737">
    <property type="term" value="C:cytoplasm"/>
    <property type="evidence" value="ECO:0007669"/>
    <property type="project" value="TreeGrafter"/>
</dbReference>
<keyword evidence="2" id="KW-0611">Plant defense</keyword>
<dbReference type="STRING" id="429701.A0A2G9I6A1"/>
<dbReference type="Proteomes" id="UP000231279">
    <property type="component" value="Unassembled WGS sequence"/>
</dbReference>
<dbReference type="GO" id="GO:0009738">
    <property type="term" value="P:abscisic acid-activated signaling pathway"/>
    <property type="evidence" value="ECO:0007669"/>
    <property type="project" value="InterPro"/>
</dbReference>
<reference evidence="5" key="1">
    <citation type="journal article" date="2018" name="Gigascience">
        <title>Genome assembly of the Pink Ipe (Handroanthus impetiginosus, Bignoniaceae), a highly valued, ecologically keystone Neotropical timber forest tree.</title>
        <authorList>
            <person name="Silva-Junior O.B."/>
            <person name="Grattapaglia D."/>
            <person name="Novaes E."/>
            <person name="Collevatti R.G."/>
        </authorList>
    </citation>
    <scope>NUCLEOTIDE SEQUENCE [LARGE SCALE GENOMIC DNA]</scope>
    <source>
        <strain evidence="5">cv. UFG-1</strain>
    </source>
</reference>
<dbReference type="PROSITE" id="PS00451">
    <property type="entry name" value="PATHOGENESIS_BETVI"/>
    <property type="match status" value="1"/>
</dbReference>
<dbReference type="GO" id="GO:0004864">
    <property type="term" value="F:protein phosphatase inhibitor activity"/>
    <property type="evidence" value="ECO:0007669"/>
    <property type="project" value="InterPro"/>
</dbReference>
<dbReference type="OrthoDB" id="877951at2759"/>
<gene>
    <name evidence="4" type="ORF">CDL12_01982</name>
</gene>
<keyword evidence="5" id="KW-1185">Reference proteome</keyword>
<dbReference type="GO" id="GO:0006952">
    <property type="term" value="P:defense response"/>
    <property type="evidence" value="ECO:0007669"/>
    <property type="project" value="UniProtKB-KW"/>
</dbReference>
<sequence>MGVKSFFHELKVKASHKRLFKALTTDSHHVLPKASDKIKSVETVEGHGVAPGCVVKSTFHEGALYKYIKNRIDEIDTQNYVGKFTLVEGDVLGDKFEKVCYEVKLEPTEDGGSLIKLKQEYHTKGDYEPTEEEVKAGREEAVELYKACDAYLAANPHVCA</sequence>
<dbReference type="SMART" id="SM01037">
    <property type="entry name" value="Bet_v_1"/>
    <property type="match status" value="1"/>
</dbReference>
<accession>A0A2G9I6A1</accession>
<dbReference type="InterPro" id="IPR023393">
    <property type="entry name" value="START-like_dom_sf"/>
</dbReference>
<evidence type="ECO:0000256" key="1">
    <source>
        <dbReference type="ARBA" id="ARBA00009744"/>
    </source>
</evidence>
<comment type="caution">
    <text evidence="4">The sequence shown here is derived from an EMBL/GenBank/DDBJ whole genome shotgun (WGS) entry which is preliminary data.</text>
</comment>
<dbReference type="InterPro" id="IPR050279">
    <property type="entry name" value="Plant_def-hormone_signal"/>
</dbReference>
<evidence type="ECO:0000313" key="5">
    <source>
        <dbReference type="Proteomes" id="UP000231279"/>
    </source>
</evidence>
<name>A0A2G9I6A1_9LAMI</name>
<dbReference type="GO" id="GO:0005634">
    <property type="term" value="C:nucleus"/>
    <property type="evidence" value="ECO:0007669"/>
    <property type="project" value="TreeGrafter"/>
</dbReference>
<dbReference type="InterPro" id="IPR000916">
    <property type="entry name" value="Bet_v_I/MLP"/>
</dbReference>
<dbReference type="SUPFAM" id="SSF55961">
    <property type="entry name" value="Bet v1-like"/>
    <property type="match status" value="1"/>
</dbReference>
<dbReference type="Pfam" id="PF00407">
    <property type="entry name" value="Bet_v_1"/>
    <property type="match status" value="1"/>
</dbReference>
<dbReference type="FunFam" id="3.30.530.20:FF:000007">
    <property type="entry name" value="Major pollen allergen Bet v 1-A"/>
    <property type="match status" value="1"/>
</dbReference>
<evidence type="ECO:0000256" key="2">
    <source>
        <dbReference type="RuleBase" id="RU000409"/>
    </source>
</evidence>
<proteinExistence type="inferred from homology"/>
<evidence type="ECO:0000259" key="3">
    <source>
        <dbReference type="SMART" id="SM01037"/>
    </source>
</evidence>
<dbReference type="GO" id="GO:0038023">
    <property type="term" value="F:signaling receptor activity"/>
    <property type="evidence" value="ECO:0007669"/>
    <property type="project" value="InterPro"/>
</dbReference>
<protein>
    <recommendedName>
        <fullName evidence="3">Bet v I/Major latex protein domain-containing protein</fullName>
    </recommendedName>
</protein>
<feature type="domain" description="Bet v I/Major latex protein" evidence="3">
    <location>
        <begin position="1"/>
        <end position="155"/>
    </location>
</feature>
<dbReference type="PANTHER" id="PTHR31213:SF157">
    <property type="entry name" value="MAJOR ALLERGEN MAL D 1-LIKE"/>
    <property type="match status" value="1"/>
</dbReference>
<dbReference type="PANTHER" id="PTHR31213">
    <property type="entry name" value="OS08G0374000 PROTEIN-RELATED"/>
    <property type="match status" value="1"/>
</dbReference>
<dbReference type="CDD" id="cd07816">
    <property type="entry name" value="Bet_v1-like"/>
    <property type="match status" value="1"/>
</dbReference>
<dbReference type="AlphaFoldDB" id="A0A2G9I6A1"/>
<dbReference type="GO" id="GO:0010427">
    <property type="term" value="F:abscisic acid binding"/>
    <property type="evidence" value="ECO:0007669"/>
    <property type="project" value="InterPro"/>
</dbReference>